<feature type="domain" description="Nif11" evidence="1">
    <location>
        <begin position="45"/>
        <end position="70"/>
    </location>
</feature>
<dbReference type="EMBL" id="JSCE01000242">
    <property type="protein sequence ID" value="KHM48451.1"/>
    <property type="molecule type" value="Genomic_DNA"/>
</dbReference>
<dbReference type="AlphaFoldDB" id="A0A0B2JQ25"/>
<dbReference type="InterPro" id="IPR012903">
    <property type="entry name" value="Nif11"/>
</dbReference>
<gene>
    <name evidence="2" type="ORF">NZ47_13170</name>
</gene>
<sequence length="192" mass="21212">MDCSFFAGKPNFLQKNKKRETLLSSHGYKGQEQIIKFKYKGENTMAKENVGKFYEKLAQDAALAEKLNALDKDFAEKNVTSSNDAAMREKAAEAIVLPLAEEVGLPFTLEELKEYEQEQLKNMTLSEDELDQVAGGDWYQYDYNKRNRKGKKGGTAAACAFIGVGVGKVKSGKKTAFCIFVGISNGPIADSN</sequence>
<reference evidence="2 3" key="1">
    <citation type="journal article" date="2013" name="PLoS ONE">
        <title>Identification and characterization of three novel lipases belonging to families II and V from Anaerovibrio lipolyticus 5ST.</title>
        <authorList>
            <person name="Prive F."/>
            <person name="Kaderbhai N.N."/>
            <person name="Girdwood S."/>
            <person name="Worgan H.J."/>
            <person name="Pinloche E."/>
            <person name="Scollan N.D."/>
            <person name="Huws S.A."/>
            <person name="Newbold C.J."/>
        </authorList>
    </citation>
    <scope>NUCLEOTIDE SEQUENCE [LARGE SCALE GENOMIC DNA]</scope>
    <source>
        <strain evidence="2 3">5S</strain>
    </source>
</reference>
<comment type="caution">
    <text evidence="2">The sequence shown here is derived from an EMBL/GenBank/DDBJ whole genome shotgun (WGS) entry which is preliminary data.</text>
</comment>
<accession>A0A0B2JQ25</accession>
<evidence type="ECO:0000313" key="2">
    <source>
        <dbReference type="EMBL" id="KHM48451.1"/>
    </source>
</evidence>
<dbReference type="STRING" id="82374.NZ47_13170"/>
<proteinExistence type="predicted"/>
<protein>
    <recommendedName>
        <fullName evidence="1">Nif11 domain-containing protein</fullName>
    </recommendedName>
</protein>
<organism evidence="2 3">
    <name type="scientific">Anaerovibrio lipolyticus</name>
    <dbReference type="NCBI Taxonomy" id="82374"/>
    <lineage>
        <taxon>Bacteria</taxon>
        <taxon>Bacillati</taxon>
        <taxon>Bacillota</taxon>
        <taxon>Negativicutes</taxon>
        <taxon>Selenomonadales</taxon>
        <taxon>Selenomonadaceae</taxon>
        <taxon>Anaerovibrio</taxon>
    </lineage>
</organism>
<evidence type="ECO:0000313" key="3">
    <source>
        <dbReference type="Proteomes" id="UP000030993"/>
    </source>
</evidence>
<dbReference type="Pfam" id="PF07862">
    <property type="entry name" value="Nif11"/>
    <property type="match status" value="1"/>
</dbReference>
<keyword evidence="3" id="KW-1185">Reference proteome</keyword>
<dbReference type="Proteomes" id="UP000030993">
    <property type="component" value="Unassembled WGS sequence"/>
</dbReference>
<evidence type="ECO:0000259" key="1">
    <source>
        <dbReference type="Pfam" id="PF07862"/>
    </source>
</evidence>
<name>A0A0B2JQ25_9FIRM</name>